<dbReference type="PROSITE" id="PS50096">
    <property type="entry name" value="IQ"/>
    <property type="match status" value="1"/>
</dbReference>
<keyword evidence="6" id="KW-0406">Ion transport</keyword>
<evidence type="ECO:0000256" key="5">
    <source>
        <dbReference type="ARBA" id="ARBA00022989"/>
    </source>
</evidence>
<organism evidence="15 16">
    <name type="scientific">Malus baccata</name>
    <name type="common">Siberian crab apple</name>
    <name type="synonym">Pyrus baccata</name>
    <dbReference type="NCBI Taxonomy" id="106549"/>
    <lineage>
        <taxon>Eukaryota</taxon>
        <taxon>Viridiplantae</taxon>
        <taxon>Streptophyta</taxon>
        <taxon>Embryophyta</taxon>
        <taxon>Tracheophyta</taxon>
        <taxon>Spermatophyta</taxon>
        <taxon>Magnoliopsida</taxon>
        <taxon>eudicotyledons</taxon>
        <taxon>Gunneridae</taxon>
        <taxon>Pentapetalae</taxon>
        <taxon>rosids</taxon>
        <taxon>fabids</taxon>
        <taxon>Rosales</taxon>
        <taxon>Rosaceae</taxon>
        <taxon>Amygdaloideae</taxon>
        <taxon>Maleae</taxon>
        <taxon>Malus</taxon>
    </lineage>
</organism>
<dbReference type="FunFam" id="2.60.120.10:FF:000024">
    <property type="entry name" value="Cyclic nucleotide-gated ion channel 1"/>
    <property type="match status" value="1"/>
</dbReference>
<evidence type="ECO:0000313" key="15">
    <source>
        <dbReference type="EMBL" id="TQD94608.1"/>
    </source>
</evidence>
<evidence type="ECO:0000256" key="6">
    <source>
        <dbReference type="ARBA" id="ARBA00023065"/>
    </source>
</evidence>
<dbReference type="SUPFAM" id="SSF81324">
    <property type="entry name" value="Voltage-gated potassium channels"/>
    <property type="match status" value="1"/>
</dbReference>
<keyword evidence="4 13" id="KW-0812">Transmembrane</keyword>
<keyword evidence="16" id="KW-1185">Reference proteome</keyword>
<dbReference type="SUPFAM" id="SSF51206">
    <property type="entry name" value="cAMP-binding domain-like"/>
    <property type="match status" value="1"/>
</dbReference>
<keyword evidence="5 13" id="KW-1133">Transmembrane helix</keyword>
<feature type="transmembrane region" description="Helical" evidence="13">
    <location>
        <begin position="118"/>
        <end position="142"/>
    </location>
</feature>
<evidence type="ECO:0000256" key="12">
    <source>
        <dbReference type="ARBA" id="ARBA00064416"/>
    </source>
</evidence>
<dbReference type="PANTHER" id="PTHR45651:SF36">
    <property type="entry name" value="CYCLIC NUCLEOTIDE-BINDING DOMAIN-CONTAINING PROTEIN"/>
    <property type="match status" value="1"/>
</dbReference>
<comment type="caution">
    <text evidence="15">The sequence shown here is derived from an EMBL/GenBank/DDBJ whole genome shotgun (WGS) entry which is preliminary data.</text>
</comment>
<dbReference type="STRING" id="106549.A0A540M7E3"/>
<comment type="similarity">
    <text evidence="2">Belongs to the cyclic nucleotide-gated cation channel (TC 1.A.1.5) family.</text>
</comment>
<keyword evidence="9" id="KW-1071">Ligand-gated ion channel</keyword>
<feature type="transmembrane region" description="Helical" evidence="13">
    <location>
        <begin position="307"/>
        <end position="329"/>
    </location>
</feature>
<dbReference type="Gene3D" id="1.10.287.630">
    <property type="entry name" value="Helix hairpin bin"/>
    <property type="match status" value="1"/>
</dbReference>
<dbReference type="Gene3D" id="1.10.287.70">
    <property type="match status" value="1"/>
</dbReference>
<evidence type="ECO:0000256" key="11">
    <source>
        <dbReference type="ARBA" id="ARBA00056117"/>
    </source>
</evidence>
<evidence type="ECO:0000256" key="1">
    <source>
        <dbReference type="ARBA" id="ARBA00004232"/>
    </source>
</evidence>
<protein>
    <recommendedName>
        <fullName evidence="14">Cyclic nucleotide-binding domain-containing protein</fullName>
    </recommendedName>
</protein>
<dbReference type="Pfam" id="PF00520">
    <property type="entry name" value="Ion_trans"/>
    <property type="match status" value="1"/>
</dbReference>
<dbReference type="InterPro" id="IPR000595">
    <property type="entry name" value="cNMP-bd_dom"/>
</dbReference>
<dbReference type="AlphaFoldDB" id="A0A540M7E3"/>
<dbReference type="GO" id="GO:0031965">
    <property type="term" value="C:nuclear membrane"/>
    <property type="evidence" value="ECO:0007669"/>
    <property type="project" value="UniProtKB-SubCell"/>
</dbReference>
<keyword evidence="7 13" id="KW-0472">Membrane</keyword>
<evidence type="ECO:0000256" key="8">
    <source>
        <dbReference type="ARBA" id="ARBA00023242"/>
    </source>
</evidence>
<accession>A0A540M7E3</accession>
<proteinExistence type="inferred from homology"/>
<feature type="transmembrane region" description="Helical" evidence="13">
    <location>
        <begin position="76"/>
        <end position="97"/>
    </location>
</feature>
<evidence type="ECO:0000256" key="10">
    <source>
        <dbReference type="ARBA" id="ARBA00023303"/>
    </source>
</evidence>
<dbReference type="InterPro" id="IPR005821">
    <property type="entry name" value="Ion_trans_dom"/>
</dbReference>
<keyword evidence="10" id="KW-0407">Ion channel</keyword>
<sequence length="640" mass="73309">MDYIKRVGETMTSYHGVLGSKRSRLGPREIRRLNDVYLIFCVIALSLDPLFCYILVFNVQKKCLRLDTTLGTTVVVLRFLVDFFYIIHMVFQFRAAIVSLRSQAAGRVEEMRAIARRYLFFYFPADVFVILPLPQVLIFAIVPKLNASRVLGATKSLNFTVVFQYVLRLLRICSLLKKVTSNSGILAGTAWANLFLYMLASHVVGAFWYLFSIERNVSCWSEACQNHTGVHCSLFCDDTFGARSFPNNSCSTKIPSSTPFNFGIYADALESGVVNDSADFVQKISYCFWWGLQNLSSLGQGLKTSTYVWEVCYAVFVSLSGLVLFSSLIGNMQTYLQLKTARLADMRSKEQEREYWMAFYALPPHLKKRIREYPRDQWQENTGVSMENFFLSLPREIRSDTKRHICLPLLMRVPMFEKMDEQLLDAMCDRLKPVLYTEESYIVREGDPVHEMLFIKGGRLLTMTTNGGRTGFFNSEYLKAGDFCGEELLTWALDPHASANLPISTRTVKALSEVEAFALKADDLKFVASQFMRLHSKQLRHTFRFYSLQWRTWAATFIQAAWRRHMKRKLEESLREEENRLQDALAKAGVSSPSLGATIYASRFAANILRSGTRKARVPERLPAMLLQKPAEPDFNSKEQ</sequence>
<dbReference type="GO" id="GO:0044325">
    <property type="term" value="F:transmembrane transporter binding"/>
    <property type="evidence" value="ECO:0007669"/>
    <property type="project" value="UniProtKB-ARBA"/>
</dbReference>
<comment type="function">
    <text evidence="11">Cyclic nucleotide-gated channel involved in the establishment of both rhizobial and mycorrhizal associations. Required for full activation of nuclear-localized Ca(2+) oscillations by Nod and Myc factors. Simultaneous activation of the K(+)-permeable channel DMI1 and the Ca(2+) channel CNGC15 can give rise to sustained Ca(2+) oscillations. May function during fertilization in both female and male gametophytic Ca(2+) signaling.</text>
</comment>
<evidence type="ECO:0000256" key="9">
    <source>
        <dbReference type="ARBA" id="ARBA00023286"/>
    </source>
</evidence>
<feature type="domain" description="Cyclic nucleotide-binding" evidence="14">
    <location>
        <begin position="415"/>
        <end position="498"/>
    </location>
</feature>
<dbReference type="GO" id="GO:0005216">
    <property type="term" value="F:monoatomic ion channel activity"/>
    <property type="evidence" value="ECO:0007669"/>
    <property type="project" value="InterPro"/>
</dbReference>
<name>A0A540M7E3_MALBA</name>
<dbReference type="PROSITE" id="PS50042">
    <property type="entry name" value="CNMP_BINDING_3"/>
    <property type="match status" value="1"/>
</dbReference>
<comment type="subunit">
    <text evidence="12">Interacts (via N-terminus) with DMI1 (via c-terminus). The Nod factor has no effect on this interaction, implying that the complex is maintained after activation.</text>
</comment>
<evidence type="ECO:0000313" key="16">
    <source>
        <dbReference type="Proteomes" id="UP000315295"/>
    </source>
</evidence>
<dbReference type="Proteomes" id="UP000315295">
    <property type="component" value="Unassembled WGS sequence"/>
</dbReference>
<feature type="transmembrane region" description="Helical" evidence="13">
    <location>
        <begin position="36"/>
        <end position="56"/>
    </location>
</feature>
<dbReference type="EMBL" id="VIEB01000340">
    <property type="protein sequence ID" value="TQD94608.1"/>
    <property type="molecule type" value="Genomic_DNA"/>
</dbReference>
<evidence type="ECO:0000256" key="13">
    <source>
        <dbReference type="SAM" id="Phobius"/>
    </source>
</evidence>
<dbReference type="PANTHER" id="PTHR45651">
    <property type="entry name" value="CYCLIC NUCLEOTIDE-GATED ION CHANNEL 15-RELATED-RELATED"/>
    <property type="match status" value="1"/>
</dbReference>
<dbReference type="InterPro" id="IPR014710">
    <property type="entry name" value="RmlC-like_jellyroll"/>
</dbReference>
<dbReference type="CDD" id="cd23767">
    <property type="entry name" value="IQCD"/>
    <property type="match status" value="1"/>
</dbReference>
<evidence type="ECO:0000256" key="2">
    <source>
        <dbReference type="ARBA" id="ARBA00010486"/>
    </source>
</evidence>
<comment type="subcellular location">
    <subcellularLocation>
        <location evidence="1">Nucleus membrane</location>
        <topology evidence="1">Multi-pass membrane protein</topology>
    </subcellularLocation>
</comment>
<dbReference type="InterPro" id="IPR018490">
    <property type="entry name" value="cNMP-bd_dom_sf"/>
</dbReference>
<feature type="transmembrane region" description="Helical" evidence="13">
    <location>
        <begin position="191"/>
        <end position="211"/>
    </location>
</feature>
<dbReference type="Gene3D" id="2.60.120.10">
    <property type="entry name" value="Jelly Rolls"/>
    <property type="match status" value="1"/>
</dbReference>
<dbReference type="CDD" id="cd00038">
    <property type="entry name" value="CAP_ED"/>
    <property type="match status" value="1"/>
</dbReference>
<keyword evidence="3" id="KW-0813">Transport</keyword>
<evidence type="ECO:0000259" key="14">
    <source>
        <dbReference type="PROSITE" id="PS50042"/>
    </source>
</evidence>
<evidence type="ECO:0000256" key="4">
    <source>
        <dbReference type="ARBA" id="ARBA00022692"/>
    </source>
</evidence>
<reference evidence="15 16" key="1">
    <citation type="journal article" date="2019" name="G3 (Bethesda)">
        <title>Sequencing of a Wild Apple (Malus baccata) Genome Unravels the Differences Between Cultivated and Wild Apple Species Regarding Disease Resistance and Cold Tolerance.</title>
        <authorList>
            <person name="Chen X."/>
        </authorList>
    </citation>
    <scope>NUCLEOTIDE SEQUENCE [LARGE SCALE GENOMIC DNA]</scope>
    <source>
        <strain evidence="16">cv. Shandingzi</strain>
        <tissue evidence="15">Leaves</tissue>
    </source>
</reference>
<evidence type="ECO:0000256" key="3">
    <source>
        <dbReference type="ARBA" id="ARBA00022448"/>
    </source>
</evidence>
<gene>
    <name evidence="15" type="ORF">C1H46_019853</name>
</gene>
<evidence type="ECO:0000256" key="7">
    <source>
        <dbReference type="ARBA" id="ARBA00023136"/>
    </source>
</evidence>
<dbReference type="SMART" id="SM00100">
    <property type="entry name" value="cNMP"/>
    <property type="match status" value="1"/>
</dbReference>
<keyword evidence="8" id="KW-0539">Nucleus</keyword>